<evidence type="ECO:0008006" key="3">
    <source>
        <dbReference type="Google" id="ProtNLM"/>
    </source>
</evidence>
<sequence>MTIRFEWDPAKAASNLRKHGVSFETAVRVFTDPFLLASPERVEGGEVRWQALGSIGGFEVLLVVHTIRESDEDGAEIEIIRIISARRADRPERRRYERESRSF</sequence>
<dbReference type="InterPro" id="IPR038573">
    <property type="entry name" value="BrnT_sf"/>
</dbReference>
<evidence type="ECO:0000313" key="2">
    <source>
        <dbReference type="Proteomes" id="UP000543554"/>
    </source>
</evidence>
<dbReference type="EMBL" id="JACJIB010000005">
    <property type="protein sequence ID" value="MBA8914009.1"/>
    <property type="molecule type" value="Genomic_DNA"/>
</dbReference>
<proteinExistence type="predicted"/>
<organism evidence="1 2">
    <name type="scientific">Methylorubrum thiocyanatum</name>
    <dbReference type="NCBI Taxonomy" id="47958"/>
    <lineage>
        <taxon>Bacteria</taxon>
        <taxon>Pseudomonadati</taxon>
        <taxon>Pseudomonadota</taxon>
        <taxon>Alphaproteobacteria</taxon>
        <taxon>Hyphomicrobiales</taxon>
        <taxon>Methylobacteriaceae</taxon>
        <taxon>Methylorubrum</taxon>
    </lineage>
</organism>
<evidence type="ECO:0000313" key="1">
    <source>
        <dbReference type="EMBL" id="MBA8914009.1"/>
    </source>
</evidence>
<dbReference type="InterPro" id="IPR007460">
    <property type="entry name" value="BrnT_toxin"/>
</dbReference>
<dbReference type="RefSeq" id="WP_182555491.1">
    <property type="nucleotide sequence ID" value="NZ_BPRF01000003.1"/>
</dbReference>
<accession>A0AA40VB96</accession>
<dbReference type="Proteomes" id="UP000543554">
    <property type="component" value="Unassembled WGS sequence"/>
</dbReference>
<comment type="caution">
    <text evidence="1">The sequence shown here is derived from an EMBL/GenBank/DDBJ whole genome shotgun (WGS) entry which is preliminary data.</text>
</comment>
<reference evidence="1 2" key="1">
    <citation type="submission" date="2020-08" db="EMBL/GenBank/DDBJ databases">
        <title>Genomic Encyclopedia of Type Strains, Phase IV (KMG-IV): sequencing the most valuable type-strain genomes for metagenomic binning, comparative biology and taxonomic classification.</title>
        <authorList>
            <person name="Goeker M."/>
        </authorList>
    </citation>
    <scope>NUCLEOTIDE SEQUENCE [LARGE SCALE GENOMIC DNA]</scope>
    <source>
        <strain evidence="1 2">DSM 11490</strain>
    </source>
</reference>
<dbReference type="AlphaFoldDB" id="A0AA40VB96"/>
<name>A0AA40VB96_9HYPH</name>
<gene>
    <name evidence="1" type="ORF">HNR51_003100</name>
</gene>
<protein>
    <recommendedName>
        <fullName evidence="3">BrnT family toxin</fullName>
    </recommendedName>
</protein>
<keyword evidence="2" id="KW-1185">Reference proteome</keyword>
<dbReference type="Gene3D" id="3.10.450.530">
    <property type="entry name" value="Ribonuclease toxin, BrnT, of type II toxin-antitoxin system"/>
    <property type="match status" value="1"/>
</dbReference>
<dbReference type="Pfam" id="PF04365">
    <property type="entry name" value="BrnT_toxin"/>
    <property type="match status" value="1"/>
</dbReference>